<name>A0A6P7S6R9_9MOLL</name>
<dbReference type="GO" id="GO:0042853">
    <property type="term" value="P:L-alanine catabolic process"/>
    <property type="evidence" value="ECO:0007669"/>
    <property type="project" value="UniProtKB-UniPathway"/>
</dbReference>
<dbReference type="InterPro" id="IPR015422">
    <property type="entry name" value="PyrdxlP-dep_Trfase_small"/>
</dbReference>
<dbReference type="EC" id="2.6.1.2" evidence="8"/>
<keyword evidence="11" id="KW-1185">Reference proteome</keyword>
<evidence type="ECO:0000256" key="4">
    <source>
        <dbReference type="ARBA" id="ARBA00022679"/>
    </source>
</evidence>
<dbReference type="InterPro" id="IPR015424">
    <property type="entry name" value="PyrdxlP-dep_Trfase"/>
</dbReference>
<reference evidence="12" key="1">
    <citation type="submission" date="2025-08" db="UniProtKB">
        <authorList>
            <consortium name="RefSeq"/>
        </authorList>
    </citation>
    <scope>IDENTIFICATION</scope>
</reference>
<comment type="similarity">
    <text evidence="7">Belongs to the class-I pyridoxal-phosphate-dependent aminotransferase family. Alanine aminotransferase subfamily.</text>
</comment>
<dbReference type="InterPro" id="IPR004839">
    <property type="entry name" value="Aminotransferase_I/II_large"/>
</dbReference>
<keyword evidence="3" id="KW-0032">Aminotransferase</keyword>
<dbReference type="Pfam" id="PF00155">
    <property type="entry name" value="Aminotran_1_2"/>
    <property type="match status" value="1"/>
</dbReference>
<evidence type="ECO:0000313" key="11">
    <source>
        <dbReference type="Proteomes" id="UP000515154"/>
    </source>
</evidence>
<evidence type="ECO:0000256" key="9">
    <source>
        <dbReference type="ARBA" id="ARBA00047412"/>
    </source>
</evidence>
<dbReference type="PANTHER" id="PTHR11751:SF469">
    <property type="entry name" value="ALANINE TRANSAMINASE"/>
    <property type="match status" value="1"/>
</dbReference>
<dbReference type="SUPFAM" id="SSF53383">
    <property type="entry name" value="PLP-dependent transferases"/>
    <property type="match status" value="1"/>
</dbReference>
<comment type="pathway">
    <text evidence="6">Amino-acid degradation; L-alanine degradation via transaminase pathway; pyruvate from L-alanine: step 1/1.</text>
</comment>
<evidence type="ECO:0000256" key="1">
    <source>
        <dbReference type="ARBA" id="ARBA00001933"/>
    </source>
</evidence>
<dbReference type="Gene3D" id="3.90.1150.10">
    <property type="entry name" value="Aspartate Aminotransferase, domain 1"/>
    <property type="match status" value="1"/>
</dbReference>
<dbReference type="InterPro" id="IPR045088">
    <property type="entry name" value="ALAT1/2-like"/>
</dbReference>
<organism evidence="11 12">
    <name type="scientific">Octopus sinensis</name>
    <name type="common">East Asian common octopus</name>
    <dbReference type="NCBI Taxonomy" id="2607531"/>
    <lineage>
        <taxon>Eukaryota</taxon>
        <taxon>Metazoa</taxon>
        <taxon>Spiralia</taxon>
        <taxon>Lophotrochozoa</taxon>
        <taxon>Mollusca</taxon>
        <taxon>Cephalopoda</taxon>
        <taxon>Coleoidea</taxon>
        <taxon>Octopodiformes</taxon>
        <taxon>Octopoda</taxon>
        <taxon>Incirrata</taxon>
        <taxon>Octopodidae</taxon>
        <taxon>Octopus</taxon>
    </lineage>
</organism>
<protein>
    <recommendedName>
        <fullName evidence="8">alanine transaminase</fullName>
        <ecNumber evidence="8">2.6.1.2</ecNumber>
    </recommendedName>
</protein>
<dbReference type="AlphaFoldDB" id="A0A6P7S6R9"/>
<dbReference type="KEGG" id="osn:115209597"/>
<dbReference type="Proteomes" id="UP000515154">
    <property type="component" value="Linkage group LG3"/>
</dbReference>
<dbReference type="UniPathway" id="UPA00528">
    <property type="reaction ID" value="UER00586"/>
</dbReference>
<evidence type="ECO:0000259" key="10">
    <source>
        <dbReference type="Pfam" id="PF00155"/>
    </source>
</evidence>
<comment type="catalytic activity">
    <reaction evidence="9">
        <text>L-alanine + 2-oxoglutarate = pyruvate + L-glutamate</text>
        <dbReference type="Rhea" id="RHEA:19453"/>
        <dbReference type="ChEBI" id="CHEBI:15361"/>
        <dbReference type="ChEBI" id="CHEBI:16810"/>
        <dbReference type="ChEBI" id="CHEBI:29985"/>
        <dbReference type="ChEBI" id="CHEBI:57972"/>
        <dbReference type="EC" id="2.6.1.2"/>
    </reaction>
</comment>
<evidence type="ECO:0000256" key="5">
    <source>
        <dbReference type="ARBA" id="ARBA00022898"/>
    </source>
</evidence>
<evidence type="ECO:0000256" key="6">
    <source>
        <dbReference type="ARBA" id="ARBA00025708"/>
    </source>
</evidence>
<comment type="cofactor">
    <cofactor evidence="1">
        <name>pyridoxal 5'-phosphate</name>
        <dbReference type="ChEBI" id="CHEBI:597326"/>
    </cofactor>
</comment>
<comment type="subunit">
    <text evidence="2">Homodimer.</text>
</comment>
<dbReference type="Gene3D" id="3.40.640.10">
    <property type="entry name" value="Type I PLP-dependent aspartate aminotransferase-like (Major domain)"/>
    <property type="match status" value="1"/>
</dbReference>
<dbReference type="RefSeq" id="XP_029633897.1">
    <property type="nucleotide sequence ID" value="XM_029778037.1"/>
</dbReference>
<keyword evidence="5" id="KW-0663">Pyridoxal phosphate</keyword>
<dbReference type="Gene3D" id="1.10.287.1970">
    <property type="match status" value="1"/>
</dbReference>
<dbReference type="PANTHER" id="PTHR11751">
    <property type="entry name" value="ALANINE AMINOTRANSFERASE"/>
    <property type="match status" value="1"/>
</dbReference>
<evidence type="ECO:0000256" key="2">
    <source>
        <dbReference type="ARBA" id="ARBA00011738"/>
    </source>
</evidence>
<accession>A0A6P7S6R9</accession>
<keyword evidence="4" id="KW-0808">Transferase</keyword>
<evidence type="ECO:0000256" key="3">
    <source>
        <dbReference type="ARBA" id="ARBA00022576"/>
    </source>
</evidence>
<evidence type="ECO:0000313" key="12">
    <source>
        <dbReference type="RefSeq" id="XP_029633897.1"/>
    </source>
</evidence>
<dbReference type="GO" id="GO:0030170">
    <property type="term" value="F:pyridoxal phosphate binding"/>
    <property type="evidence" value="ECO:0007669"/>
    <property type="project" value="InterPro"/>
</dbReference>
<evidence type="ECO:0000256" key="8">
    <source>
        <dbReference type="ARBA" id="ARBA00026106"/>
    </source>
</evidence>
<gene>
    <name evidence="12" type="primary">LOC115209597</name>
</gene>
<evidence type="ECO:0000256" key="7">
    <source>
        <dbReference type="ARBA" id="ARBA00025785"/>
    </source>
</evidence>
<feature type="domain" description="Aminotransferase class I/classII large" evidence="10">
    <location>
        <begin position="51"/>
        <end position="220"/>
    </location>
</feature>
<sequence length="442" mass="50982">MDSVAQKERCFEKRVKFDTILQTEDYIQYSYLNEIIVLCIYSDLSESFKFSDDAKQLANHYLSNFSGNGVGTYSKTIGLPFTRKDVTNYILERDGTLNLEQDEEVLIENNEWSLLNSILKFFIGAHMNSGYGILIPYPSSPIIQEAVEICGFLPVPYYLTEAADQWTIEEEALVKALEGSHCKINCIFLENPGYPTGHLYSEKELEIFFRVAKNHGIVLIAIENLQMDVYRKNKFLSSRKALIQKDEIYKSVQLMCLFSLARSPQGDKSMQISYIDSLRMDKLTTKFGTLTFTSAATVHQIYLSLFLAPKYVRKYPSFTKFENERHNFIELLGNLAEITVDFFNLQPYMSCSQVFAGHCAFPKLLFPSRWITDENEALDLEENYCCELYATTGIYVVPGKVFGENPDSMHFKYTFPLDQITLHEQLEKIRQFHQKFIQSLIA</sequence>
<proteinExistence type="inferred from homology"/>
<dbReference type="InterPro" id="IPR015421">
    <property type="entry name" value="PyrdxlP-dep_Trfase_major"/>
</dbReference>
<dbReference type="GO" id="GO:0004021">
    <property type="term" value="F:L-alanine:2-oxoglutarate aminotransferase activity"/>
    <property type="evidence" value="ECO:0007669"/>
    <property type="project" value="UniProtKB-EC"/>
</dbReference>